<evidence type="ECO:0000313" key="4">
    <source>
        <dbReference type="Proteomes" id="UP000501726"/>
    </source>
</evidence>
<evidence type="ECO:0000313" key="3">
    <source>
        <dbReference type="EMBL" id="BBP46110.1"/>
    </source>
</evidence>
<evidence type="ECO:0000256" key="1">
    <source>
        <dbReference type="SAM" id="Phobius"/>
    </source>
</evidence>
<feature type="transmembrane region" description="Helical" evidence="1">
    <location>
        <begin position="133"/>
        <end position="156"/>
    </location>
</feature>
<dbReference type="InterPro" id="IPR018639">
    <property type="entry name" value="DUF2062"/>
</dbReference>
<dbReference type="RefSeq" id="WP_173272427.1">
    <property type="nucleotide sequence ID" value="NZ_AP021889.1"/>
</dbReference>
<dbReference type="Pfam" id="PF09835">
    <property type="entry name" value="DUF2062"/>
    <property type="match status" value="1"/>
</dbReference>
<name>A0A6F8PVW2_9GAMM</name>
<dbReference type="PANTHER" id="PTHR40547">
    <property type="entry name" value="SLL0298 PROTEIN"/>
    <property type="match status" value="1"/>
</dbReference>
<organism evidence="3 4">
    <name type="scientific">Thiosulfatimonas sediminis</name>
    <dbReference type="NCBI Taxonomy" id="2675054"/>
    <lineage>
        <taxon>Bacteria</taxon>
        <taxon>Pseudomonadati</taxon>
        <taxon>Pseudomonadota</taxon>
        <taxon>Gammaproteobacteria</taxon>
        <taxon>Thiotrichales</taxon>
        <taxon>Piscirickettsiaceae</taxon>
        <taxon>Thiosulfatimonas</taxon>
    </lineage>
</organism>
<keyword evidence="1" id="KW-0472">Membrane</keyword>
<dbReference type="EMBL" id="AP021889">
    <property type="protein sequence ID" value="BBP46110.1"/>
    <property type="molecule type" value="Genomic_DNA"/>
</dbReference>
<dbReference type="Proteomes" id="UP000501726">
    <property type="component" value="Chromosome"/>
</dbReference>
<keyword evidence="4" id="KW-1185">Reference proteome</keyword>
<reference evidence="4" key="1">
    <citation type="submission" date="2019-11" db="EMBL/GenBank/DDBJ databases">
        <title>Isolation and characterization of two novel species in the genus Thiomicrorhabdus.</title>
        <authorList>
            <person name="Mochizuki J."/>
            <person name="Kojima H."/>
            <person name="Fukui M."/>
        </authorList>
    </citation>
    <scope>NUCLEOTIDE SEQUENCE [LARGE SCALE GENOMIC DNA]</scope>
    <source>
        <strain evidence="4">aks77</strain>
    </source>
</reference>
<feature type="transmembrane region" description="Helical" evidence="1">
    <location>
        <begin position="45"/>
        <end position="71"/>
    </location>
</feature>
<dbReference type="AlphaFoldDB" id="A0A6F8PVW2"/>
<evidence type="ECO:0000259" key="2">
    <source>
        <dbReference type="Pfam" id="PF09835"/>
    </source>
</evidence>
<sequence>MPKKLIKRYLPTPEKIKNLKGLGWLGSWLHNPNIWHLHRHSVAKAFLIGLFFMAIPIPSQMIFAALFAVAFRANLPLSVALVWISNPLTMAPIFYFNYEIGALILGHAVDPNLHFELSWHWLTNVLGELWKPLYLGSVVVGLVLGVVAYFAIHIIWRLHVIKRWQERCVRKRLQKIAKQQQKKP</sequence>
<protein>
    <recommendedName>
        <fullName evidence="2">DUF2062 domain-containing protein</fullName>
    </recommendedName>
</protein>
<dbReference type="KEGG" id="tse:THMIRHAS_14830"/>
<feature type="domain" description="DUF2062" evidence="2">
    <location>
        <begin position="24"/>
        <end position="165"/>
    </location>
</feature>
<gene>
    <name evidence="3" type="ORF">THMIRHAS_14830</name>
</gene>
<keyword evidence="1" id="KW-0812">Transmembrane</keyword>
<keyword evidence="1" id="KW-1133">Transmembrane helix</keyword>
<proteinExistence type="predicted"/>
<accession>A0A6F8PVW2</accession>
<dbReference type="PANTHER" id="PTHR40547:SF1">
    <property type="entry name" value="SLL0298 PROTEIN"/>
    <property type="match status" value="1"/>
</dbReference>